<sequence>MLVAMAGLPGTGKSALAARLAAVLGGVVIGKDEVRAALFPGAALDYSAEQDDIAMQAVFAAAVHLRRTQPGRAVFLDGRTFSKARQVAALLALGEPVRVIECVCPPDVARARIAADRAHLAGNRTPDLHDRSRANAEPLTVPRLTLDTAALTLDECERRARVYLGGKQD</sequence>
<dbReference type="Pfam" id="PF13671">
    <property type="entry name" value="AAA_33"/>
    <property type="match status" value="1"/>
</dbReference>
<dbReference type="AlphaFoldDB" id="A0A517XZJ4"/>
<dbReference type="Gene3D" id="3.40.50.300">
    <property type="entry name" value="P-loop containing nucleotide triphosphate hydrolases"/>
    <property type="match status" value="1"/>
</dbReference>
<keyword evidence="2" id="KW-1185">Reference proteome</keyword>
<evidence type="ECO:0000313" key="1">
    <source>
        <dbReference type="EMBL" id="QDU22932.1"/>
    </source>
</evidence>
<dbReference type="InterPro" id="IPR027417">
    <property type="entry name" value="P-loop_NTPase"/>
</dbReference>
<evidence type="ECO:0000313" key="2">
    <source>
        <dbReference type="Proteomes" id="UP000319576"/>
    </source>
</evidence>
<dbReference type="KEGG" id="uli:ETAA1_49210"/>
<protein>
    <recommendedName>
        <fullName evidence="3">ATP-binding protein</fullName>
    </recommendedName>
</protein>
<reference evidence="1 2" key="1">
    <citation type="submission" date="2019-02" db="EMBL/GenBank/DDBJ databases">
        <title>Deep-cultivation of Planctomycetes and their phenomic and genomic characterization uncovers novel biology.</title>
        <authorList>
            <person name="Wiegand S."/>
            <person name="Jogler M."/>
            <person name="Boedeker C."/>
            <person name="Pinto D."/>
            <person name="Vollmers J."/>
            <person name="Rivas-Marin E."/>
            <person name="Kohn T."/>
            <person name="Peeters S.H."/>
            <person name="Heuer A."/>
            <person name="Rast P."/>
            <person name="Oberbeckmann S."/>
            <person name="Bunk B."/>
            <person name="Jeske O."/>
            <person name="Meyerdierks A."/>
            <person name="Storesund J.E."/>
            <person name="Kallscheuer N."/>
            <person name="Luecker S."/>
            <person name="Lage O.M."/>
            <person name="Pohl T."/>
            <person name="Merkel B.J."/>
            <person name="Hornburger P."/>
            <person name="Mueller R.-W."/>
            <person name="Bruemmer F."/>
            <person name="Labrenz M."/>
            <person name="Spormann A.M."/>
            <person name="Op den Camp H."/>
            <person name="Overmann J."/>
            <person name="Amann R."/>
            <person name="Jetten M.S.M."/>
            <person name="Mascher T."/>
            <person name="Medema M.H."/>
            <person name="Devos D.P."/>
            <person name="Kaster A.-K."/>
            <person name="Ovreas L."/>
            <person name="Rohde M."/>
            <person name="Galperin M.Y."/>
            <person name="Jogler C."/>
        </authorList>
    </citation>
    <scope>NUCLEOTIDE SEQUENCE [LARGE SCALE GENOMIC DNA]</scope>
    <source>
        <strain evidence="1 2">ETA_A1</strain>
    </source>
</reference>
<organism evidence="1 2">
    <name type="scientific">Urbifossiella limnaea</name>
    <dbReference type="NCBI Taxonomy" id="2528023"/>
    <lineage>
        <taxon>Bacteria</taxon>
        <taxon>Pseudomonadati</taxon>
        <taxon>Planctomycetota</taxon>
        <taxon>Planctomycetia</taxon>
        <taxon>Gemmatales</taxon>
        <taxon>Gemmataceae</taxon>
        <taxon>Urbifossiella</taxon>
    </lineage>
</organism>
<accession>A0A517XZJ4</accession>
<dbReference type="OrthoDB" id="9810277at2"/>
<dbReference type="EMBL" id="CP036273">
    <property type="protein sequence ID" value="QDU22932.1"/>
    <property type="molecule type" value="Genomic_DNA"/>
</dbReference>
<gene>
    <name evidence="1" type="ORF">ETAA1_49210</name>
</gene>
<dbReference type="Proteomes" id="UP000319576">
    <property type="component" value="Chromosome"/>
</dbReference>
<evidence type="ECO:0008006" key="3">
    <source>
        <dbReference type="Google" id="ProtNLM"/>
    </source>
</evidence>
<dbReference type="RefSeq" id="WP_145243040.1">
    <property type="nucleotide sequence ID" value="NZ_CP036273.1"/>
</dbReference>
<name>A0A517XZJ4_9BACT</name>
<dbReference type="SUPFAM" id="SSF52540">
    <property type="entry name" value="P-loop containing nucleoside triphosphate hydrolases"/>
    <property type="match status" value="1"/>
</dbReference>
<proteinExistence type="predicted"/>